<evidence type="ECO:0000256" key="3">
    <source>
        <dbReference type="ARBA" id="ARBA00022729"/>
    </source>
</evidence>
<feature type="domain" description="Solute-binding protein family 5" evidence="4">
    <location>
        <begin position="128"/>
        <end position="534"/>
    </location>
</feature>
<dbReference type="InterPro" id="IPR030678">
    <property type="entry name" value="Peptide/Ni-bd"/>
</dbReference>
<evidence type="ECO:0000313" key="6">
    <source>
        <dbReference type="Proteomes" id="UP000325684"/>
    </source>
</evidence>
<comment type="subcellular location">
    <subcellularLocation>
        <location evidence="1">Periplasm</location>
    </subcellularLocation>
</comment>
<organism evidence="5 6">
    <name type="scientific">Microvirga brassicacearum</name>
    <dbReference type="NCBI Taxonomy" id="2580413"/>
    <lineage>
        <taxon>Bacteria</taxon>
        <taxon>Pseudomonadati</taxon>
        <taxon>Pseudomonadota</taxon>
        <taxon>Alphaproteobacteria</taxon>
        <taxon>Hyphomicrobiales</taxon>
        <taxon>Methylobacteriaceae</taxon>
        <taxon>Microvirga</taxon>
    </lineage>
</organism>
<dbReference type="GO" id="GO:0042884">
    <property type="term" value="P:microcin transport"/>
    <property type="evidence" value="ECO:0007669"/>
    <property type="project" value="TreeGrafter"/>
</dbReference>
<dbReference type="GO" id="GO:0015833">
    <property type="term" value="P:peptide transport"/>
    <property type="evidence" value="ECO:0007669"/>
    <property type="project" value="TreeGrafter"/>
</dbReference>
<name>A0A5N3P920_9HYPH</name>
<dbReference type="InterPro" id="IPR000914">
    <property type="entry name" value="SBP_5_dom"/>
</dbReference>
<dbReference type="SUPFAM" id="SSF53850">
    <property type="entry name" value="Periplasmic binding protein-like II"/>
    <property type="match status" value="1"/>
</dbReference>
<comment type="caution">
    <text evidence="5">The sequence shown here is derived from an EMBL/GenBank/DDBJ whole genome shotgun (WGS) entry which is preliminary data.</text>
</comment>
<gene>
    <name evidence="5" type="ORF">FEZ63_15515</name>
</gene>
<evidence type="ECO:0000313" key="5">
    <source>
        <dbReference type="EMBL" id="KAB0266165.1"/>
    </source>
</evidence>
<dbReference type="PANTHER" id="PTHR30290">
    <property type="entry name" value="PERIPLASMIC BINDING COMPONENT OF ABC TRANSPORTER"/>
    <property type="match status" value="1"/>
</dbReference>
<dbReference type="EMBL" id="VCMV01000024">
    <property type="protein sequence ID" value="KAB0266165.1"/>
    <property type="molecule type" value="Genomic_DNA"/>
</dbReference>
<dbReference type="CDD" id="cd08497">
    <property type="entry name" value="MbnE-like"/>
    <property type="match status" value="1"/>
</dbReference>
<evidence type="ECO:0000259" key="4">
    <source>
        <dbReference type="Pfam" id="PF00496"/>
    </source>
</evidence>
<dbReference type="PIRSF" id="PIRSF002741">
    <property type="entry name" value="MppA"/>
    <property type="match status" value="1"/>
</dbReference>
<dbReference type="GO" id="GO:1904680">
    <property type="term" value="F:peptide transmembrane transporter activity"/>
    <property type="evidence" value="ECO:0007669"/>
    <property type="project" value="TreeGrafter"/>
</dbReference>
<dbReference type="GO" id="GO:0030288">
    <property type="term" value="C:outer membrane-bounded periplasmic space"/>
    <property type="evidence" value="ECO:0007669"/>
    <property type="project" value="TreeGrafter"/>
</dbReference>
<dbReference type="RefSeq" id="WP_150946067.1">
    <property type="nucleotide sequence ID" value="NZ_VCMV01000024.1"/>
</dbReference>
<dbReference type="InterPro" id="IPR039424">
    <property type="entry name" value="SBP_5"/>
</dbReference>
<dbReference type="OrthoDB" id="9803988at2"/>
<evidence type="ECO:0000256" key="1">
    <source>
        <dbReference type="ARBA" id="ARBA00004418"/>
    </source>
</evidence>
<dbReference type="GO" id="GO:0043190">
    <property type="term" value="C:ATP-binding cassette (ABC) transporter complex"/>
    <property type="evidence" value="ECO:0007669"/>
    <property type="project" value="InterPro"/>
</dbReference>
<keyword evidence="3" id="KW-0732">Signal</keyword>
<dbReference type="PANTHER" id="PTHR30290:SF64">
    <property type="entry name" value="ABC TRANSPORTER PERIPLASMIC BINDING PROTEIN"/>
    <property type="match status" value="1"/>
</dbReference>
<comment type="similarity">
    <text evidence="2">Belongs to the bacterial solute-binding protein 5 family.</text>
</comment>
<dbReference type="AlphaFoldDB" id="A0A5N3P920"/>
<dbReference type="Proteomes" id="UP000325684">
    <property type="component" value="Unassembled WGS sequence"/>
</dbReference>
<keyword evidence="6" id="KW-1185">Reference proteome</keyword>
<sequence length="624" mass="68619">MTGTFLYSIHGGFQRSGQAVAAACNLPVLLKNLVVASIAIAAIGTALAAEPARHGIAMHGEPALTSGSESLPYVNPDAPRGGRIVLALHGTFDSLNPLIVLGVAPDVVPRYVLQSLMIRSLDEPFSVYGLIARTVDMPEDRSEIIFNLDPRARFSDGHPLTAADVRFTFEALKQDGKPFHRSTFAQVKAVEILGPHRIRFDLSGSGDRELPLIIATMPIFAAHATDPATFGNTSLTAPIGSGPYVLSEVRPGERVVLTRRADYWGEDLPITRGLYNFQEIRYDFYRDANSLFEAFKAGLYDFRLEGDASRWATGYDFPAVREGRVVRETLPIRSPKGMSGFVFNTRRAPFEDVRVREALGYLFDFGWVNRNLYSGLLTRSDSYFAGSDLSSAGRPPTPQERALLAPFAASLNAAILEGKWSPPASDGSGRDRGSARKALALLAEAGWALDGNVLRNRQTGQPFAFEMLVNSRQQERLALNFAESLRRIGIRARVRLVDDVQYWRRLSQFDFDMVQSSWSASPSPGNEQRNRWSAAAAGRPGSLNYAGAASPAIDGMIEALLNAKEREDFVAAVRALDRALLSGFYVVPLFYVGDQWLAHDSKLLRPDNIPLLGTTIDPWWRARS</sequence>
<dbReference type="Pfam" id="PF00496">
    <property type="entry name" value="SBP_bac_5"/>
    <property type="match status" value="1"/>
</dbReference>
<reference evidence="5 6" key="1">
    <citation type="journal article" date="2019" name="Microorganisms">
        <title>Genome Insights into the Novel Species Microvirga brassicacearum, a Rapeseed Endophyte with Biotechnological Potential.</title>
        <authorList>
            <person name="Jimenez-Gomez A."/>
            <person name="Saati-Santamaria Z."/>
            <person name="Igual J.M."/>
            <person name="Rivas R."/>
            <person name="Mateos P.F."/>
            <person name="Garcia-Fraile P."/>
        </authorList>
    </citation>
    <scope>NUCLEOTIDE SEQUENCE [LARGE SCALE GENOMIC DNA]</scope>
    <source>
        <strain evidence="5 6">CDVBN77</strain>
    </source>
</reference>
<protein>
    <submittedName>
        <fullName evidence="5">ABC transporter substrate-binding protein</fullName>
    </submittedName>
</protein>
<accession>A0A5N3P920</accession>
<evidence type="ECO:0000256" key="2">
    <source>
        <dbReference type="ARBA" id="ARBA00005695"/>
    </source>
</evidence>
<dbReference type="Gene3D" id="3.40.190.10">
    <property type="entry name" value="Periplasmic binding protein-like II"/>
    <property type="match status" value="1"/>
</dbReference>
<dbReference type="Gene3D" id="3.10.105.10">
    <property type="entry name" value="Dipeptide-binding Protein, Domain 3"/>
    <property type="match status" value="1"/>
</dbReference>
<proteinExistence type="inferred from homology"/>